<dbReference type="AlphaFoldDB" id="A0A0K1XFW0"/>
<name>A0A0K1XFW0_9GAMM</name>
<evidence type="ECO:0000313" key="2">
    <source>
        <dbReference type="Proteomes" id="UP000063953"/>
    </source>
</evidence>
<sequence length="73" mass="8637">MSHTFLTTDQLSERIHYNARTIRHQLVDKCLFEGRHYVRPFGGRKYLFIWETIKEDLLASYSDSVAMPFQAEA</sequence>
<gene>
    <name evidence="1" type="ORF">AKN88_10055</name>
</gene>
<dbReference type="RefSeq" id="WP_053101536.1">
    <property type="nucleotide sequence ID" value="NZ_CP012365.1"/>
</dbReference>
<dbReference type="Proteomes" id="UP000063953">
    <property type="component" value="Chromosome"/>
</dbReference>
<accession>A0A0K1XFW0</accession>
<proteinExistence type="predicted"/>
<reference evidence="1 2" key="1">
    <citation type="journal article" date="2015" name="Genome Announc.">
        <title>Genome Sequences of Oblitimonas alkaliphila gen. nov. sp. nov. (Proposed), a Novel Bacterium of the Pseudomonadaceae Family.</title>
        <authorList>
            <person name="Lauer A.C."/>
            <person name="Nicholson A.C."/>
            <person name="Humrighouse B.W."/>
            <person name="Emery B."/>
            <person name="Drobish A."/>
            <person name="Juieng P."/>
            <person name="Loparev V."/>
            <person name="McQuiston J.R."/>
        </authorList>
    </citation>
    <scope>NUCLEOTIDE SEQUENCE [LARGE SCALE GENOMIC DNA]</scope>
    <source>
        <strain evidence="1 2">E5571</strain>
    </source>
</reference>
<organism evidence="1 2">
    <name type="scientific">Thiopseudomonas alkaliphila</name>
    <dbReference type="NCBI Taxonomy" id="1697053"/>
    <lineage>
        <taxon>Bacteria</taxon>
        <taxon>Pseudomonadati</taxon>
        <taxon>Pseudomonadota</taxon>
        <taxon>Gammaproteobacteria</taxon>
        <taxon>Pseudomonadales</taxon>
        <taxon>Pseudomonadaceae</taxon>
        <taxon>Thiopseudomonas</taxon>
    </lineage>
</organism>
<dbReference type="EMBL" id="CP012365">
    <property type="protein sequence ID" value="AKX60231.1"/>
    <property type="molecule type" value="Genomic_DNA"/>
</dbReference>
<keyword evidence="2" id="KW-1185">Reference proteome</keyword>
<protein>
    <recommendedName>
        <fullName evidence="3">Transcription-repair coupling factor</fullName>
    </recommendedName>
</protein>
<evidence type="ECO:0000313" key="1">
    <source>
        <dbReference type="EMBL" id="AKX60231.1"/>
    </source>
</evidence>
<evidence type="ECO:0008006" key="3">
    <source>
        <dbReference type="Google" id="ProtNLM"/>
    </source>
</evidence>